<evidence type="ECO:0000256" key="7">
    <source>
        <dbReference type="ARBA" id="ARBA00022840"/>
    </source>
</evidence>
<evidence type="ECO:0000313" key="12">
    <source>
        <dbReference type="Proteomes" id="UP000575985"/>
    </source>
</evidence>
<proteinExistence type="inferred from homology"/>
<keyword evidence="12" id="KW-1185">Reference proteome</keyword>
<evidence type="ECO:0000256" key="6">
    <source>
        <dbReference type="ARBA" id="ARBA00022777"/>
    </source>
</evidence>
<evidence type="ECO:0000256" key="9">
    <source>
        <dbReference type="ARBA" id="ARBA00048090"/>
    </source>
</evidence>
<dbReference type="GO" id="GO:0005524">
    <property type="term" value="F:ATP binding"/>
    <property type="evidence" value="ECO:0007669"/>
    <property type="project" value="UniProtKB-KW"/>
</dbReference>
<comment type="similarity">
    <text evidence="2 10">Belongs to the gluconokinase GntK/GntV family.</text>
</comment>
<evidence type="ECO:0000256" key="8">
    <source>
        <dbReference type="ARBA" id="ARBA00023064"/>
    </source>
</evidence>
<organism evidence="11 12">
    <name type="scientific">Streptomonospora nanhaiensis</name>
    <dbReference type="NCBI Taxonomy" id="1323731"/>
    <lineage>
        <taxon>Bacteria</taxon>
        <taxon>Bacillati</taxon>
        <taxon>Actinomycetota</taxon>
        <taxon>Actinomycetes</taxon>
        <taxon>Streptosporangiales</taxon>
        <taxon>Nocardiopsidaceae</taxon>
        <taxon>Streptomonospora</taxon>
    </lineage>
</organism>
<sequence>MSDNVDASGSTAGGSTGAAAHPTHFVVMGVSGSGKSTVAEAVAERLGLPFAEADRFHPQANIDKMSAGTPLTDEDRRPWLESLAEWIGEHDRQGRSTVTACSALKRSYRDILRSRAADVRFLHLDGDTETLARRLHARKGHFMPESLLRSQQATLEPLADDEPGATLDIAPPAEEVVERAVRIAAAAIGSAEGPRGSAQG</sequence>
<evidence type="ECO:0000313" key="11">
    <source>
        <dbReference type="EMBL" id="NYI99249.1"/>
    </source>
</evidence>
<dbReference type="Proteomes" id="UP000575985">
    <property type="component" value="Unassembled WGS sequence"/>
</dbReference>
<evidence type="ECO:0000256" key="4">
    <source>
        <dbReference type="ARBA" id="ARBA00022679"/>
    </source>
</evidence>
<comment type="catalytic activity">
    <reaction evidence="9 10">
        <text>D-gluconate + ATP = 6-phospho-D-gluconate + ADP + H(+)</text>
        <dbReference type="Rhea" id="RHEA:19433"/>
        <dbReference type="ChEBI" id="CHEBI:15378"/>
        <dbReference type="ChEBI" id="CHEBI:18391"/>
        <dbReference type="ChEBI" id="CHEBI:30616"/>
        <dbReference type="ChEBI" id="CHEBI:58759"/>
        <dbReference type="ChEBI" id="CHEBI:456216"/>
        <dbReference type="EC" id="2.7.1.12"/>
    </reaction>
</comment>
<evidence type="ECO:0000256" key="2">
    <source>
        <dbReference type="ARBA" id="ARBA00008420"/>
    </source>
</evidence>
<comment type="caution">
    <text evidence="11">The sequence shown here is derived from an EMBL/GenBank/DDBJ whole genome shotgun (WGS) entry which is preliminary data.</text>
</comment>
<name>A0A853BTU8_9ACTN</name>
<dbReference type="PANTHER" id="PTHR43442:SF3">
    <property type="entry name" value="GLUCONOKINASE-RELATED"/>
    <property type="match status" value="1"/>
</dbReference>
<dbReference type="AlphaFoldDB" id="A0A853BTU8"/>
<dbReference type="NCBIfam" id="TIGR01313">
    <property type="entry name" value="therm_gnt_kin"/>
    <property type="match status" value="1"/>
</dbReference>
<evidence type="ECO:0000256" key="10">
    <source>
        <dbReference type="RuleBase" id="RU363066"/>
    </source>
</evidence>
<dbReference type="GO" id="GO:0046316">
    <property type="term" value="F:gluconokinase activity"/>
    <property type="evidence" value="ECO:0007669"/>
    <property type="project" value="UniProtKB-EC"/>
</dbReference>
<dbReference type="CDD" id="cd02021">
    <property type="entry name" value="GntK"/>
    <property type="match status" value="1"/>
</dbReference>
<dbReference type="FunFam" id="3.40.50.300:FF:000522">
    <property type="entry name" value="Gluconokinase"/>
    <property type="match status" value="1"/>
</dbReference>
<evidence type="ECO:0000256" key="3">
    <source>
        <dbReference type="ARBA" id="ARBA00012054"/>
    </source>
</evidence>
<keyword evidence="7 10" id="KW-0067">ATP-binding</keyword>
<dbReference type="InterPro" id="IPR006001">
    <property type="entry name" value="Therm_gnt_kin"/>
</dbReference>
<dbReference type="InterPro" id="IPR027417">
    <property type="entry name" value="P-loop_NTPase"/>
</dbReference>
<dbReference type="Pfam" id="PF13671">
    <property type="entry name" value="AAA_33"/>
    <property type="match status" value="1"/>
</dbReference>
<comment type="pathway">
    <text evidence="1">Carbohydrate acid metabolism.</text>
</comment>
<dbReference type="SUPFAM" id="SSF52540">
    <property type="entry name" value="P-loop containing nucleoside triphosphate hydrolases"/>
    <property type="match status" value="1"/>
</dbReference>
<reference evidence="11 12" key="1">
    <citation type="submission" date="2020-07" db="EMBL/GenBank/DDBJ databases">
        <title>Sequencing the genomes of 1000 actinobacteria strains.</title>
        <authorList>
            <person name="Klenk H.-P."/>
        </authorList>
    </citation>
    <scope>NUCLEOTIDE SEQUENCE [LARGE SCALE GENOMIC DNA]</scope>
    <source>
        <strain evidence="11 12">DSM 45927</strain>
    </source>
</reference>
<evidence type="ECO:0000256" key="1">
    <source>
        <dbReference type="ARBA" id="ARBA00004761"/>
    </source>
</evidence>
<keyword evidence="5 10" id="KW-0547">Nucleotide-binding</keyword>
<protein>
    <recommendedName>
        <fullName evidence="3 10">Gluconokinase</fullName>
        <ecNumber evidence="3 10">2.7.1.12</ecNumber>
    </recommendedName>
</protein>
<dbReference type="Gene3D" id="3.40.50.300">
    <property type="entry name" value="P-loop containing nucleotide triphosphate hydrolases"/>
    <property type="match status" value="1"/>
</dbReference>
<evidence type="ECO:0000256" key="5">
    <source>
        <dbReference type="ARBA" id="ARBA00022741"/>
    </source>
</evidence>
<accession>A0A853BTU8</accession>
<keyword evidence="8" id="KW-0311">Gluconate utilization</keyword>
<dbReference type="GO" id="GO:0019521">
    <property type="term" value="P:D-gluconate metabolic process"/>
    <property type="evidence" value="ECO:0007669"/>
    <property type="project" value="UniProtKB-KW"/>
</dbReference>
<keyword evidence="4 10" id="KW-0808">Transferase</keyword>
<gene>
    <name evidence="11" type="ORF">HNR12_005526</name>
</gene>
<dbReference type="PANTHER" id="PTHR43442">
    <property type="entry name" value="GLUCONOKINASE-RELATED"/>
    <property type="match status" value="1"/>
</dbReference>
<keyword evidence="6 10" id="KW-0418">Kinase</keyword>
<dbReference type="GO" id="GO:0005737">
    <property type="term" value="C:cytoplasm"/>
    <property type="evidence" value="ECO:0007669"/>
    <property type="project" value="TreeGrafter"/>
</dbReference>
<dbReference type="EMBL" id="JACCFO010000001">
    <property type="protein sequence ID" value="NYI99249.1"/>
    <property type="molecule type" value="Genomic_DNA"/>
</dbReference>
<dbReference type="EC" id="2.7.1.12" evidence="3 10"/>